<dbReference type="Gene3D" id="2.60.200.20">
    <property type="match status" value="1"/>
</dbReference>
<dbReference type="EMBL" id="JBHSPH010000017">
    <property type="protein sequence ID" value="MFC5865225.1"/>
    <property type="molecule type" value="Genomic_DNA"/>
</dbReference>
<feature type="region of interest" description="Disordered" evidence="1">
    <location>
        <begin position="115"/>
        <end position="142"/>
    </location>
</feature>
<dbReference type="InterPro" id="IPR000253">
    <property type="entry name" value="FHA_dom"/>
</dbReference>
<protein>
    <submittedName>
        <fullName evidence="3">FHA domain-containing protein</fullName>
    </submittedName>
</protein>
<feature type="compositionally biased region" description="Low complexity" evidence="1">
    <location>
        <begin position="123"/>
        <end position="138"/>
    </location>
</feature>
<dbReference type="InterPro" id="IPR008984">
    <property type="entry name" value="SMAD_FHA_dom_sf"/>
</dbReference>
<keyword evidence="4" id="KW-1185">Reference proteome</keyword>
<dbReference type="SUPFAM" id="SSF49879">
    <property type="entry name" value="SMAD/FHA domain"/>
    <property type="match status" value="1"/>
</dbReference>
<gene>
    <name evidence="3" type="ORF">ACFPT7_23165</name>
</gene>
<dbReference type="Proteomes" id="UP001596091">
    <property type="component" value="Unassembled WGS sequence"/>
</dbReference>
<sequence length="264" mass="28272">MIHCSKCNYGWNPDTATTCVQCKSPLEQSSAVKRNDTITEDMATPDPMRRPTIAEGVSSTPAYSPRSSDPSIYTQPSVAPPSGANAPMTPPSVPRWNDTPPNEEVQRRRTVFAGVSPTPDFQSPAASKPAAAPLAAGSRGRTVAVDPARKIVGVLITYSWQESGQVFPVLEGRNLIGKDPTQSDICIPQDATLSSVNTFITYRKSFVIGDKGSMNGTDVDGEPVEKEFVPLRNYAQIRTGSTYWTFVSIQQSSEVATDVGGSGA</sequence>
<feature type="compositionally biased region" description="Polar residues" evidence="1">
    <location>
        <begin position="57"/>
        <end position="77"/>
    </location>
</feature>
<evidence type="ECO:0000259" key="2">
    <source>
        <dbReference type="Pfam" id="PF00498"/>
    </source>
</evidence>
<proteinExistence type="predicted"/>
<reference evidence="4" key="1">
    <citation type="journal article" date="2019" name="Int. J. Syst. Evol. Microbiol.">
        <title>The Global Catalogue of Microorganisms (GCM) 10K type strain sequencing project: providing services to taxonomists for standard genome sequencing and annotation.</title>
        <authorList>
            <consortium name="The Broad Institute Genomics Platform"/>
            <consortium name="The Broad Institute Genome Sequencing Center for Infectious Disease"/>
            <person name="Wu L."/>
            <person name="Ma J."/>
        </authorList>
    </citation>
    <scope>NUCLEOTIDE SEQUENCE [LARGE SCALE GENOMIC DNA]</scope>
    <source>
        <strain evidence="4">JCM 4087</strain>
    </source>
</reference>
<feature type="region of interest" description="Disordered" evidence="1">
    <location>
        <begin position="27"/>
        <end position="102"/>
    </location>
</feature>
<name>A0ABW1EPH1_9BACT</name>
<evidence type="ECO:0000313" key="3">
    <source>
        <dbReference type="EMBL" id="MFC5865225.1"/>
    </source>
</evidence>
<feature type="domain" description="FHA" evidence="2">
    <location>
        <begin position="175"/>
        <end position="238"/>
    </location>
</feature>
<accession>A0ABW1EPH1</accession>
<dbReference type="Pfam" id="PF00498">
    <property type="entry name" value="FHA"/>
    <property type="match status" value="1"/>
</dbReference>
<dbReference type="CDD" id="cd00060">
    <property type="entry name" value="FHA"/>
    <property type="match status" value="1"/>
</dbReference>
<evidence type="ECO:0000313" key="4">
    <source>
        <dbReference type="Proteomes" id="UP001596091"/>
    </source>
</evidence>
<dbReference type="RefSeq" id="WP_263342552.1">
    <property type="nucleotide sequence ID" value="NZ_JAGSYH010000013.1"/>
</dbReference>
<organism evidence="3 4">
    <name type="scientific">Acidicapsa dinghuensis</name>
    <dbReference type="NCBI Taxonomy" id="2218256"/>
    <lineage>
        <taxon>Bacteria</taxon>
        <taxon>Pseudomonadati</taxon>
        <taxon>Acidobacteriota</taxon>
        <taxon>Terriglobia</taxon>
        <taxon>Terriglobales</taxon>
        <taxon>Acidobacteriaceae</taxon>
        <taxon>Acidicapsa</taxon>
    </lineage>
</organism>
<evidence type="ECO:0000256" key="1">
    <source>
        <dbReference type="SAM" id="MobiDB-lite"/>
    </source>
</evidence>
<comment type="caution">
    <text evidence="3">The sequence shown here is derived from an EMBL/GenBank/DDBJ whole genome shotgun (WGS) entry which is preliminary data.</text>
</comment>